<keyword evidence="3" id="KW-1185">Reference proteome</keyword>
<evidence type="ECO:0000256" key="1">
    <source>
        <dbReference type="SAM" id="MobiDB-lite"/>
    </source>
</evidence>
<protein>
    <submittedName>
        <fullName evidence="2">Uncharacterized protein</fullName>
    </submittedName>
</protein>
<feature type="region of interest" description="Disordered" evidence="1">
    <location>
        <begin position="202"/>
        <end position="232"/>
    </location>
</feature>
<sequence length="232" mass="26654">MRFAKKSRFMSCLSDTVGWMQKAGYANRLSVCSWPCNDELIGAAGLRESGLGIFFYWILVVRTYVVSFATREILHRLTHRSTLFVCAPLASLPCCWELCRLLGRPIRIQWSASRRRKGWGLGLNNLPTFYLGVHKSTTASVLALLCDLLHSLPLLTRADETIDQQDPHLLAGRLTWWNRDKRKRWQTRRWLSACSPAHRTDDASRRYHVTGASQETIPPRGRRERTSDGRLL</sequence>
<name>A0A6A7B2J2_9PLEO</name>
<gene>
    <name evidence="2" type="ORF">T440DRAFT_124942</name>
</gene>
<reference evidence="2" key="1">
    <citation type="submission" date="2020-01" db="EMBL/GenBank/DDBJ databases">
        <authorList>
            <consortium name="DOE Joint Genome Institute"/>
            <person name="Haridas S."/>
            <person name="Albert R."/>
            <person name="Binder M."/>
            <person name="Bloem J."/>
            <person name="Labutti K."/>
            <person name="Salamov A."/>
            <person name="Andreopoulos B."/>
            <person name="Baker S.E."/>
            <person name="Barry K."/>
            <person name="Bills G."/>
            <person name="Bluhm B.H."/>
            <person name="Cannon C."/>
            <person name="Castanera R."/>
            <person name="Culley D.E."/>
            <person name="Daum C."/>
            <person name="Ezra D."/>
            <person name="Gonzalez J.B."/>
            <person name="Henrissat B."/>
            <person name="Kuo A."/>
            <person name="Liang C."/>
            <person name="Lipzen A."/>
            <person name="Lutzoni F."/>
            <person name="Magnuson J."/>
            <person name="Mondo S."/>
            <person name="Nolan M."/>
            <person name="Ohm R."/>
            <person name="Pangilinan J."/>
            <person name="Park H.-J."/>
            <person name="Ramirez L."/>
            <person name="Alfaro M."/>
            <person name="Sun H."/>
            <person name="Tritt A."/>
            <person name="Yoshinaga Y."/>
            <person name="Zwiers L.-H."/>
            <person name="Turgeon B.G."/>
            <person name="Goodwin S.B."/>
            <person name="Spatafora J.W."/>
            <person name="Crous P.W."/>
            <person name="Grigoriev I.V."/>
        </authorList>
    </citation>
    <scope>NUCLEOTIDE SEQUENCE</scope>
    <source>
        <strain evidence="2">IPT5</strain>
    </source>
</reference>
<dbReference type="EMBL" id="MU006310">
    <property type="protein sequence ID" value="KAF2849736.1"/>
    <property type="molecule type" value="Genomic_DNA"/>
</dbReference>
<accession>A0A6A7B2J2</accession>
<proteinExistence type="predicted"/>
<dbReference type="Proteomes" id="UP000799423">
    <property type="component" value="Unassembled WGS sequence"/>
</dbReference>
<evidence type="ECO:0000313" key="3">
    <source>
        <dbReference type="Proteomes" id="UP000799423"/>
    </source>
</evidence>
<evidence type="ECO:0000313" key="2">
    <source>
        <dbReference type="EMBL" id="KAF2849736.1"/>
    </source>
</evidence>
<organism evidence="2 3">
    <name type="scientific">Plenodomus tracheiphilus IPT5</name>
    <dbReference type="NCBI Taxonomy" id="1408161"/>
    <lineage>
        <taxon>Eukaryota</taxon>
        <taxon>Fungi</taxon>
        <taxon>Dikarya</taxon>
        <taxon>Ascomycota</taxon>
        <taxon>Pezizomycotina</taxon>
        <taxon>Dothideomycetes</taxon>
        <taxon>Pleosporomycetidae</taxon>
        <taxon>Pleosporales</taxon>
        <taxon>Pleosporineae</taxon>
        <taxon>Leptosphaeriaceae</taxon>
        <taxon>Plenodomus</taxon>
    </lineage>
</organism>
<dbReference type="AlphaFoldDB" id="A0A6A7B2J2"/>